<protein>
    <recommendedName>
        <fullName evidence="3">Elp3/MiaA/NifB-like radical SAM core domain-containing protein</fullName>
    </recommendedName>
</protein>
<evidence type="ECO:0008006" key="3">
    <source>
        <dbReference type="Google" id="ProtNLM"/>
    </source>
</evidence>
<evidence type="ECO:0000313" key="2">
    <source>
        <dbReference type="Proteomes" id="UP000034795"/>
    </source>
</evidence>
<dbReference type="STRING" id="1618994.UX57_C0004G0001"/>
<sequence length="166" mass="19252">PPCRHSKCTFCPLPQTGTLRPVSFWHYGEQIEAVFRDPMVKARLHEIRKVIVSNQGSILDEETFPTLALIHFVYLCQRDIRGFICLSLETRPEYVDRLELDALFRAMCEVDHRISIELAIGYEAHDDHVRNGLLKKGLILEGRGPHTLESLARKCAEREFRLKCYM</sequence>
<name>A0A0G1Q900_9BACT</name>
<dbReference type="AlphaFoldDB" id="A0A0G1Q900"/>
<evidence type="ECO:0000313" key="1">
    <source>
        <dbReference type="EMBL" id="KKU41297.1"/>
    </source>
</evidence>
<comment type="caution">
    <text evidence="1">The sequence shown here is derived from an EMBL/GenBank/DDBJ whole genome shotgun (WGS) entry which is preliminary data.</text>
</comment>
<accession>A0A0G1Q900</accession>
<dbReference type="Proteomes" id="UP000034795">
    <property type="component" value="Unassembled WGS sequence"/>
</dbReference>
<feature type="non-terminal residue" evidence="1">
    <location>
        <position position="1"/>
    </location>
</feature>
<organism evidence="1 2">
    <name type="scientific">Candidatus Uhrbacteria bacterium GW2011_GWE2_46_68</name>
    <dbReference type="NCBI Taxonomy" id="1618994"/>
    <lineage>
        <taxon>Bacteria</taxon>
        <taxon>Candidatus Uhriibacteriota</taxon>
    </lineage>
</organism>
<dbReference type="EMBL" id="LCMS01000004">
    <property type="protein sequence ID" value="KKU41297.1"/>
    <property type="molecule type" value="Genomic_DNA"/>
</dbReference>
<gene>
    <name evidence="1" type="ORF">UX57_C0004G0001</name>
</gene>
<reference evidence="1 2" key="1">
    <citation type="journal article" date="2015" name="Nature">
        <title>rRNA introns, odd ribosomes, and small enigmatic genomes across a large radiation of phyla.</title>
        <authorList>
            <person name="Brown C.T."/>
            <person name="Hug L.A."/>
            <person name="Thomas B.C."/>
            <person name="Sharon I."/>
            <person name="Castelle C.J."/>
            <person name="Singh A."/>
            <person name="Wilkins M.J."/>
            <person name="Williams K.H."/>
            <person name="Banfield J.F."/>
        </authorList>
    </citation>
    <scope>NUCLEOTIDE SEQUENCE [LARGE SCALE GENOMIC DNA]</scope>
</reference>
<proteinExistence type="predicted"/>